<accession>A0AAU9JF59</accession>
<name>A0AAU9JF59_9CILI</name>
<evidence type="ECO:0000313" key="8">
    <source>
        <dbReference type="EMBL" id="CAG9322999.1"/>
    </source>
</evidence>
<proteinExistence type="inferred from homology"/>
<reference evidence="8" key="1">
    <citation type="submission" date="2021-09" db="EMBL/GenBank/DDBJ databases">
        <authorList>
            <consortium name="AG Swart"/>
            <person name="Singh M."/>
            <person name="Singh A."/>
            <person name="Seah K."/>
            <person name="Emmerich C."/>
        </authorList>
    </citation>
    <scope>NUCLEOTIDE SEQUENCE</scope>
    <source>
        <strain evidence="8">ATCC30299</strain>
    </source>
</reference>
<keyword evidence="6" id="KW-0325">Glycoprotein</keyword>
<evidence type="ECO:0000256" key="1">
    <source>
        <dbReference type="ARBA" id="ARBA00004141"/>
    </source>
</evidence>
<evidence type="ECO:0000256" key="2">
    <source>
        <dbReference type="ARBA" id="ARBA00007168"/>
    </source>
</evidence>
<dbReference type="AlphaFoldDB" id="A0AAU9JF59"/>
<dbReference type="GO" id="GO:0022857">
    <property type="term" value="F:transmembrane transporter activity"/>
    <property type="evidence" value="ECO:0007669"/>
    <property type="project" value="UniProtKB-UniRule"/>
</dbReference>
<feature type="transmembrane region" description="Helical" evidence="7">
    <location>
        <begin position="269"/>
        <end position="285"/>
    </location>
</feature>
<keyword evidence="4 7" id="KW-1133">Transmembrane helix</keyword>
<feature type="transmembrane region" description="Helical" evidence="7">
    <location>
        <begin position="487"/>
        <end position="512"/>
    </location>
</feature>
<comment type="caution">
    <text evidence="8">The sequence shown here is derived from an EMBL/GenBank/DDBJ whole genome shotgun (WGS) entry which is preliminary data.</text>
</comment>
<dbReference type="InterPro" id="IPR007603">
    <property type="entry name" value="Choline_transptr-like"/>
</dbReference>
<dbReference type="EMBL" id="CAJZBQ010000033">
    <property type="protein sequence ID" value="CAG9322999.1"/>
    <property type="molecule type" value="Genomic_DNA"/>
</dbReference>
<sequence>MADYKAVDQDLRDGPVKERRCTDILCTFIFTVFVAAMIVIGIFGFKNGNPDMVLYPYDSSGNQCGLSDTVTADYPYLYYVNPDESTKYTTCVKSCPKNYTDVVECYPNTWVTSCAFTATTKDGGIYDYEPYESSSVLGKACLPNPDAIGGKTEKFMDYIESDQFTQYMTDIAVCWSMVLGVLGMAIVISILYMIFVRFFVGCALWLSFAAIIGLFVLFGLFLDYSAKEYYGGAESTKTNTALRIVAILCYIIAGLSLLLIICMRKRIELAVAIMKSASLFIADVWESLLVPVVMFLISILTITFWVIALVYLYSSGTVEKKEKYSAMAHIKFDQTLRNAFWFEFLGILWIDAFKVAMTEFIIACACCIWYFRAKKDESPICTATKYGIFYHIGSVAFGSFILSLVILIKWLLRLISEKIYKEAGGDSNPALKCCCSCLNCLVSCFERFVKFLNTQAYIRVAMSGENFCTAAQSAFTLMIENAARYTILGGVGTILNFLGKVLITLLTAWLGYVIITNTDYYSENISSPIPPTVVFIIVCYLVASLFMSVYSMACETIIQAFLIDEKSNGTSVYAPEPLVEFMKENREEKKGGCC</sequence>
<gene>
    <name evidence="8" type="ORF">BSTOLATCC_MIC32904</name>
</gene>
<protein>
    <recommendedName>
        <fullName evidence="7">Choline transporter-like protein</fullName>
    </recommendedName>
</protein>
<feature type="transmembrane region" description="Helical" evidence="7">
    <location>
        <begin position="242"/>
        <end position="262"/>
    </location>
</feature>
<evidence type="ECO:0000256" key="7">
    <source>
        <dbReference type="RuleBase" id="RU368066"/>
    </source>
</evidence>
<feature type="transmembrane region" description="Helical" evidence="7">
    <location>
        <begin position="532"/>
        <end position="553"/>
    </location>
</feature>
<keyword evidence="3 7" id="KW-0812">Transmembrane</keyword>
<evidence type="ECO:0000313" key="9">
    <source>
        <dbReference type="Proteomes" id="UP001162131"/>
    </source>
</evidence>
<dbReference type="PANTHER" id="PTHR12385">
    <property type="entry name" value="CHOLINE TRANSPORTER-LIKE (SLC FAMILY 44)"/>
    <property type="match status" value="1"/>
</dbReference>
<evidence type="ECO:0000256" key="5">
    <source>
        <dbReference type="ARBA" id="ARBA00023136"/>
    </source>
</evidence>
<organism evidence="8 9">
    <name type="scientific">Blepharisma stoltei</name>
    <dbReference type="NCBI Taxonomy" id="1481888"/>
    <lineage>
        <taxon>Eukaryota</taxon>
        <taxon>Sar</taxon>
        <taxon>Alveolata</taxon>
        <taxon>Ciliophora</taxon>
        <taxon>Postciliodesmatophora</taxon>
        <taxon>Heterotrichea</taxon>
        <taxon>Heterotrichida</taxon>
        <taxon>Blepharismidae</taxon>
        <taxon>Blepharisma</taxon>
    </lineage>
</organism>
<feature type="transmembrane region" description="Helical" evidence="7">
    <location>
        <begin position="21"/>
        <end position="45"/>
    </location>
</feature>
<comment type="subcellular location">
    <subcellularLocation>
        <location evidence="7">Cell membrane</location>
        <topology evidence="7">Multi-pass membrane protein</topology>
    </subcellularLocation>
    <subcellularLocation>
        <location evidence="1">Membrane</location>
        <topology evidence="1">Multi-pass membrane protein</topology>
    </subcellularLocation>
</comment>
<feature type="transmembrane region" description="Helical" evidence="7">
    <location>
        <begin position="175"/>
        <end position="195"/>
    </location>
</feature>
<feature type="transmembrane region" description="Helical" evidence="7">
    <location>
        <begin position="391"/>
        <end position="412"/>
    </location>
</feature>
<dbReference type="Proteomes" id="UP001162131">
    <property type="component" value="Unassembled WGS sequence"/>
</dbReference>
<evidence type="ECO:0000256" key="6">
    <source>
        <dbReference type="ARBA" id="ARBA00023180"/>
    </source>
</evidence>
<feature type="transmembrane region" description="Helical" evidence="7">
    <location>
        <begin position="340"/>
        <end position="371"/>
    </location>
</feature>
<keyword evidence="5 7" id="KW-0472">Membrane</keyword>
<feature type="transmembrane region" description="Helical" evidence="7">
    <location>
        <begin position="291"/>
        <end position="313"/>
    </location>
</feature>
<evidence type="ECO:0000256" key="4">
    <source>
        <dbReference type="ARBA" id="ARBA00022989"/>
    </source>
</evidence>
<evidence type="ECO:0000256" key="3">
    <source>
        <dbReference type="ARBA" id="ARBA00022692"/>
    </source>
</evidence>
<dbReference type="PANTHER" id="PTHR12385:SF14">
    <property type="entry name" value="CHOLINE TRANSPORTER-LIKE 2"/>
    <property type="match status" value="1"/>
</dbReference>
<dbReference type="GO" id="GO:0005886">
    <property type="term" value="C:plasma membrane"/>
    <property type="evidence" value="ECO:0007669"/>
    <property type="project" value="UniProtKB-SubCell"/>
</dbReference>
<dbReference type="Pfam" id="PF04515">
    <property type="entry name" value="Choline_transpo"/>
    <property type="match status" value="1"/>
</dbReference>
<comment type="function">
    <text evidence="7">Choline transporter.</text>
</comment>
<keyword evidence="9" id="KW-1185">Reference proteome</keyword>
<feature type="transmembrane region" description="Helical" evidence="7">
    <location>
        <begin position="202"/>
        <end position="222"/>
    </location>
</feature>
<comment type="similarity">
    <text evidence="2 7">Belongs to the CTL (choline transporter-like) family.</text>
</comment>